<evidence type="ECO:0000256" key="3">
    <source>
        <dbReference type="ARBA" id="ARBA00022771"/>
    </source>
</evidence>
<dbReference type="InterPro" id="IPR032308">
    <property type="entry name" value="TDBD"/>
</dbReference>
<dbReference type="GO" id="GO:0003714">
    <property type="term" value="F:transcription corepressor activity"/>
    <property type="evidence" value="ECO:0007669"/>
    <property type="project" value="InterPro"/>
</dbReference>
<feature type="compositionally biased region" description="Polar residues" evidence="7">
    <location>
        <begin position="1"/>
        <end position="10"/>
    </location>
</feature>
<dbReference type="SMART" id="SM00249">
    <property type="entry name" value="PHD"/>
    <property type="match status" value="2"/>
</dbReference>
<dbReference type="SUPFAM" id="SSF57903">
    <property type="entry name" value="FYVE/PHD zinc finger"/>
    <property type="match status" value="1"/>
</dbReference>
<dbReference type="EMBL" id="JABFOF010000002">
    <property type="protein sequence ID" value="KAG2405819.1"/>
    <property type="molecule type" value="Genomic_DNA"/>
</dbReference>
<organism evidence="9 10">
    <name type="scientific">Phaseolus angularis</name>
    <name type="common">Azuki bean</name>
    <name type="synonym">Vigna angularis</name>
    <dbReference type="NCBI Taxonomy" id="3914"/>
    <lineage>
        <taxon>Eukaryota</taxon>
        <taxon>Viridiplantae</taxon>
        <taxon>Streptophyta</taxon>
        <taxon>Embryophyta</taxon>
        <taxon>Tracheophyta</taxon>
        <taxon>Spermatophyta</taxon>
        <taxon>Magnoliopsida</taxon>
        <taxon>eudicotyledons</taxon>
        <taxon>Gunneridae</taxon>
        <taxon>Pentapetalae</taxon>
        <taxon>rosids</taxon>
        <taxon>fabids</taxon>
        <taxon>Fabales</taxon>
        <taxon>Fabaceae</taxon>
        <taxon>Papilionoideae</taxon>
        <taxon>50 kb inversion clade</taxon>
        <taxon>NPAAA clade</taxon>
        <taxon>indigoferoid/millettioid clade</taxon>
        <taxon>Phaseoleae</taxon>
        <taxon>Vigna</taxon>
    </lineage>
</organism>
<evidence type="ECO:0000259" key="8">
    <source>
        <dbReference type="PROSITE" id="PS50016"/>
    </source>
</evidence>
<evidence type="ECO:0000313" key="10">
    <source>
        <dbReference type="Proteomes" id="UP000743370"/>
    </source>
</evidence>
<dbReference type="OrthoDB" id="429143at2759"/>
<dbReference type="Gene3D" id="3.30.40.10">
    <property type="entry name" value="Zinc/RING finger domain, C3HC4 (zinc finger)"/>
    <property type="match status" value="1"/>
</dbReference>
<feature type="region of interest" description="Disordered" evidence="7">
    <location>
        <begin position="1"/>
        <end position="21"/>
    </location>
</feature>
<dbReference type="InterPro" id="IPR042163">
    <property type="entry name" value="PHF12"/>
</dbReference>
<dbReference type="Pfam" id="PF00628">
    <property type="entry name" value="PHD"/>
    <property type="match status" value="1"/>
</dbReference>
<evidence type="ECO:0000256" key="1">
    <source>
        <dbReference type="ARBA" id="ARBA00004123"/>
    </source>
</evidence>
<feature type="compositionally biased region" description="Basic and acidic residues" evidence="7">
    <location>
        <begin position="11"/>
        <end position="21"/>
    </location>
</feature>
<dbReference type="Pfam" id="PF23209">
    <property type="entry name" value="IDM1_C"/>
    <property type="match status" value="1"/>
</dbReference>
<dbReference type="SUPFAM" id="SSF55729">
    <property type="entry name" value="Acyl-CoA N-acyltransferases (Nat)"/>
    <property type="match status" value="1"/>
</dbReference>
<dbReference type="InterPro" id="IPR019787">
    <property type="entry name" value="Znf_PHD-finger"/>
</dbReference>
<gene>
    <name evidence="9" type="ORF">HKW66_Vig0050740</name>
</gene>
<keyword evidence="4" id="KW-0862">Zinc</keyword>
<evidence type="ECO:0000256" key="6">
    <source>
        <dbReference type="PROSITE-ProRule" id="PRU00146"/>
    </source>
</evidence>
<proteinExistence type="predicted"/>
<evidence type="ECO:0000256" key="7">
    <source>
        <dbReference type="SAM" id="MobiDB-lite"/>
    </source>
</evidence>
<dbReference type="Pfam" id="PF16135">
    <property type="entry name" value="TDBD"/>
    <property type="match status" value="1"/>
</dbReference>
<keyword evidence="5" id="KW-0539">Nucleus</keyword>
<dbReference type="InterPro" id="IPR016181">
    <property type="entry name" value="Acyl_CoA_acyltransferase"/>
</dbReference>
<dbReference type="KEGG" id="var:108347964"/>
<dbReference type="InterPro" id="IPR001965">
    <property type="entry name" value="Znf_PHD"/>
</dbReference>
<dbReference type="PROSITE" id="PS01359">
    <property type="entry name" value="ZF_PHD_1"/>
    <property type="match status" value="1"/>
</dbReference>
<keyword evidence="3 6" id="KW-0863">Zinc-finger</keyword>
<reference evidence="9 10" key="1">
    <citation type="submission" date="2020-05" db="EMBL/GenBank/DDBJ databases">
        <title>Vigna angularis (adzuki bean) Var. LongXiaoDou No. 4 denovo assembly.</title>
        <authorList>
            <person name="Xiang H."/>
        </authorList>
    </citation>
    <scope>NUCLEOTIDE SEQUENCE [LARGE SCALE GENOMIC DNA]</scope>
    <source>
        <tissue evidence="9">Leaf</tissue>
    </source>
</reference>
<evidence type="ECO:0000256" key="4">
    <source>
        <dbReference type="ARBA" id="ARBA00022833"/>
    </source>
</evidence>
<feature type="domain" description="PHD-type" evidence="8">
    <location>
        <begin position="293"/>
        <end position="338"/>
    </location>
</feature>
<dbReference type="InterPro" id="IPR019786">
    <property type="entry name" value="Zinc_finger_PHD-type_CS"/>
</dbReference>
<comment type="subcellular location">
    <subcellularLocation>
        <location evidence="1">Nucleus</location>
    </subcellularLocation>
</comment>
<dbReference type="InterPro" id="IPR013083">
    <property type="entry name" value="Znf_RING/FYVE/PHD"/>
</dbReference>
<dbReference type="PANTHER" id="PTHR46309:SF1">
    <property type="entry name" value="PHD FINGER PROTEIN 12"/>
    <property type="match status" value="1"/>
</dbReference>
<dbReference type="GO" id="GO:0008270">
    <property type="term" value="F:zinc ion binding"/>
    <property type="evidence" value="ECO:0007669"/>
    <property type="project" value="UniProtKB-KW"/>
</dbReference>
<dbReference type="PANTHER" id="PTHR46309">
    <property type="entry name" value="PHD FINGER PROTEIN 12"/>
    <property type="match status" value="1"/>
</dbReference>
<comment type="caution">
    <text evidence="9">The sequence shown here is derived from an EMBL/GenBank/DDBJ whole genome shotgun (WGS) entry which is preliminary data.</text>
</comment>
<sequence>MREGQSLNLTNERKRGRRDEPECSMRLQVHLRTGQIPRSRNGNVQTQLGSGGFRFSGNSNHSNDKLLGLELISRLHRRTRGLRRLRKIHGVDLANRTLDICPRRIIKTEIIEGSARIPQGEMNQPEKVARNENKVVIEEEKGVNTLARVERMNFSKEKRFSPRNNRTRRKLNTGKRTVFSWMIAAKTIKSRERVYYMDHKSKAVSLGGDVVGDGILCDCCSQVVSISEFEFHSWRQERFDSVEKISDPLRNICLGRGRGLCLLECMAEAWNKQSGFSSKFYNLVRDDDDEKSDDICRVCGEKGDLLCCDGCPSTFHQSCLGIQTIPEGEWHCMSCCCKFCGLRCGKTEITFEGLGPFEMSTECLVCERRFHRSCLKANGGNSSHNKRLSLCGNGCREIYERLQRLLRVKHDIEDGFSWSFIYRADTDPNITRLDTEKVECNAKLAVALSVLSESFMPYIEEGSGTNIIKSIVYSCGSNIPRLDCKGFITVILEKDYEIISVASIRIHGNKLAEMPFVATVFSYRKKGMFARLLRIIESTLSHLNVELLVVPTVKQTKETWVRSFGFEPLDLRTEKILKGVNMMVCRGTEKLLKKIPKLT</sequence>
<keyword evidence="2" id="KW-0479">Metal-binding</keyword>
<evidence type="ECO:0000256" key="5">
    <source>
        <dbReference type="ARBA" id="ARBA00023242"/>
    </source>
</evidence>
<dbReference type="Proteomes" id="UP000743370">
    <property type="component" value="Unassembled WGS sequence"/>
</dbReference>
<dbReference type="GO" id="GO:0006357">
    <property type="term" value="P:regulation of transcription by RNA polymerase II"/>
    <property type="evidence" value="ECO:0007669"/>
    <property type="project" value="TreeGrafter"/>
</dbReference>
<name>A0A8T0L1Z0_PHAAN</name>
<protein>
    <submittedName>
        <fullName evidence="9">Increased DNA methylation 1</fullName>
    </submittedName>
</protein>
<accession>A0A8T0L1Z0</accession>
<dbReference type="InterPro" id="IPR011011">
    <property type="entry name" value="Znf_FYVE_PHD"/>
</dbReference>
<evidence type="ECO:0000313" key="9">
    <source>
        <dbReference type="EMBL" id="KAG2405819.1"/>
    </source>
</evidence>
<dbReference type="AlphaFoldDB" id="A0A8T0L1Z0"/>
<dbReference type="GO" id="GO:0005634">
    <property type="term" value="C:nucleus"/>
    <property type="evidence" value="ECO:0007669"/>
    <property type="project" value="UniProtKB-SubCell"/>
</dbReference>
<dbReference type="InterPro" id="IPR056511">
    <property type="entry name" value="IDM1_C"/>
</dbReference>
<dbReference type="PROSITE" id="PS50016">
    <property type="entry name" value="ZF_PHD_2"/>
    <property type="match status" value="1"/>
</dbReference>
<evidence type="ECO:0000256" key="2">
    <source>
        <dbReference type="ARBA" id="ARBA00022723"/>
    </source>
</evidence>